<proteinExistence type="predicted"/>
<organism evidence="1 2">
    <name type="scientific">Periconia digitata</name>
    <dbReference type="NCBI Taxonomy" id="1303443"/>
    <lineage>
        <taxon>Eukaryota</taxon>
        <taxon>Fungi</taxon>
        <taxon>Dikarya</taxon>
        <taxon>Ascomycota</taxon>
        <taxon>Pezizomycotina</taxon>
        <taxon>Dothideomycetes</taxon>
        <taxon>Pleosporomycetidae</taxon>
        <taxon>Pleosporales</taxon>
        <taxon>Massarineae</taxon>
        <taxon>Periconiaceae</taxon>
        <taxon>Periconia</taxon>
    </lineage>
</organism>
<name>A0A9W4XZ67_9PLEO</name>
<sequence length="63" mass="7060">MCLCFILVKKRQKVLRIVSPCMQASVTARLPVLHRVPANSSTSPSLCVCLRLHRNIMISNLLV</sequence>
<dbReference type="Proteomes" id="UP001152607">
    <property type="component" value="Unassembled WGS sequence"/>
</dbReference>
<evidence type="ECO:0000313" key="1">
    <source>
        <dbReference type="EMBL" id="CAI6341497.1"/>
    </source>
</evidence>
<gene>
    <name evidence="1" type="ORF">PDIGIT_LOCUS14694</name>
</gene>
<evidence type="ECO:0000313" key="2">
    <source>
        <dbReference type="Proteomes" id="UP001152607"/>
    </source>
</evidence>
<protein>
    <submittedName>
        <fullName evidence="1">Uncharacterized protein</fullName>
    </submittedName>
</protein>
<dbReference type="AlphaFoldDB" id="A0A9W4XZ67"/>
<dbReference type="EMBL" id="CAOQHR010000012">
    <property type="protein sequence ID" value="CAI6341497.1"/>
    <property type="molecule type" value="Genomic_DNA"/>
</dbReference>
<reference evidence="1" key="1">
    <citation type="submission" date="2023-01" db="EMBL/GenBank/DDBJ databases">
        <authorList>
            <person name="Van Ghelder C."/>
            <person name="Rancurel C."/>
        </authorList>
    </citation>
    <scope>NUCLEOTIDE SEQUENCE</scope>
    <source>
        <strain evidence="1">CNCM I-4278</strain>
    </source>
</reference>
<accession>A0A9W4XZ67</accession>
<keyword evidence="2" id="KW-1185">Reference proteome</keyword>
<comment type="caution">
    <text evidence="1">The sequence shown here is derived from an EMBL/GenBank/DDBJ whole genome shotgun (WGS) entry which is preliminary data.</text>
</comment>